<dbReference type="PANTHER" id="PTHR34203">
    <property type="entry name" value="METHYLTRANSFERASE, FKBM FAMILY PROTEIN"/>
    <property type="match status" value="1"/>
</dbReference>
<evidence type="ECO:0000259" key="1">
    <source>
        <dbReference type="Pfam" id="PF05050"/>
    </source>
</evidence>
<dbReference type="RefSeq" id="WP_052831388.1">
    <property type="nucleotide sequence ID" value="NZ_BJYZ01000022.1"/>
</dbReference>
<dbReference type="InterPro" id="IPR006342">
    <property type="entry name" value="FkbM_mtfrase"/>
</dbReference>
<dbReference type="InterPro" id="IPR029063">
    <property type="entry name" value="SAM-dependent_MTases_sf"/>
</dbReference>
<organism evidence="2 3">
    <name type="scientific">Skermanella aerolata</name>
    <dbReference type="NCBI Taxonomy" id="393310"/>
    <lineage>
        <taxon>Bacteria</taxon>
        <taxon>Pseudomonadati</taxon>
        <taxon>Pseudomonadota</taxon>
        <taxon>Alphaproteobacteria</taxon>
        <taxon>Rhodospirillales</taxon>
        <taxon>Azospirillaceae</taxon>
        <taxon>Skermanella</taxon>
    </lineage>
</organism>
<evidence type="ECO:0000313" key="2">
    <source>
        <dbReference type="EMBL" id="GEO40528.1"/>
    </source>
</evidence>
<dbReference type="InterPro" id="IPR052514">
    <property type="entry name" value="SAM-dependent_MTase"/>
</dbReference>
<dbReference type="AlphaFoldDB" id="A0A512DVN7"/>
<evidence type="ECO:0000313" key="3">
    <source>
        <dbReference type="Proteomes" id="UP000321523"/>
    </source>
</evidence>
<protein>
    <recommendedName>
        <fullName evidence="1">Methyltransferase FkbM domain-containing protein</fullName>
    </recommendedName>
</protein>
<reference evidence="2 3" key="1">
    <citation type="submission" date="2019-07" db="EMBL/GenBank/DDBJ databases">
        <title>Whole genome shotgun sequence of Skermanella aerolata NBRC 106429.</title>
        <authorList>
            <person name="Hosoyama A."/>
            <person name="Uohara A."/>
            <person name="Ohji S."/>
            <person name="Ichikawa N."/>
        </authorList>
    </citation>
    <scope>NUCLEOTIDE SEQUENCE [LARGE SCALE GENOMIC DNA]</scope>
    <source>
        <strain evidence="2 3">NBRC 106429</strain>
    </source>
</reference>
<dbReference type="EMBL" id="BJYZ01000022">
    <property type="protein sequence ID" value="GEO40528.1"/>
    <property type="molecule type" value="Genomic_DNA"/>
</dbReference>
<sequence length="245" mass="25641">MALVGWIGRLFAGAARRSGVPFHATIRGPGPAGGIRMDLEGVRLRYLSGRHEADFQNYIARRLPAGGCFIDVGAEVGFFSLLAARLAGPAGRVIAIEPIEANADLIKANATLNGFDNITIVTAAAGAANRTGGASAANRPVPVLTLDGLASHLGLPPPDIVRIDVDGAELEVLAGMTATLWRHRPDILFEVAASSIGEAENRYAKVGEALVHYGYDVKRLEQAYPNAGAAVLHGIGFVDESEADP</sequence>
<dbReference type="Proteomes" id="UP000321523">
    <property type="component" value="Unassembled WGS sequence"/>
</dbReference>
<name>A0A512DVN7_9PROT</name>
<dbReference type="NCBIfam" id="TIGR01444">
    <property type="entry name" value="fkbM_fam"/>
    <property type="match status" value="1"/>
</dbReference>
<dbReference type="Gene3D" id="3.40.50.150">
    <property type="entry name" value="Vaccinia Virus protein VP39"/>
    <property type="match status" value="1"/>
</dbReference>
<accession>A0A512DVN7</accession>
<feature type="domain" description="Methyltransferase FkbM" evidence="1">
    <location>
        <begin position="71"/>
        <end position="216"/>
    </location>
</feature>
<dbReference type="OrthoDB" id="292760at2"/>
<dbReference type="Pfam" id="PF05050">
    <property type="entry name" value="Methyltransf_21"/>
    <property type="match status" value="1"/>
</dbReference>
<keyword evidence="3" id="KW-1185">Reference proteome</keyword>
<dbReference type="PANTHER" id="PTHR34203:SF15">
    <property type="entry name" value="SLL1173 PROTEIN"/>
    <property type="match status" value="1"/>
</dbReference>
<proteinExistence type="predicted"/>
<gene>
    <name evidence="2" type="ORF">SAE02_46760</name>
</gene>
<comment type="caution">
    <text evidence="2">The sequence shown here is derived from an EMBL/GenBank/DDBJ whole genome shotgun (WGS) entry which is preliminary data.</text>
</comment>
<dbReference type="SUPFAM" id="SSF53335">
    <property type="entry name" value="S-adenosyl-L-methionine-dependent methyltransferases"/>
    <property type="match status" value="1"/>
</dbReference>